<feature type="transmembrane region" description="Helical" evidence="12">
    <location>
        <begin position="6"/>
        <end position="27"/>
    </location>
</feature>
<evidence type="ECO:0000256" key="11">
    <source>
        <dbReference type="RuleBase" id="RU362091"/>
    </source>
</evidence>
<keyword evidence="9 12" id="KW-0472">Membrane</keyword>
<dbReference type="Gene3D" id="1.20.1730.10">
    <property type="entry name" value="Sodium/glucose cotransporter"/>
    <property type="match status" value="1"/>
</dbReference>
<name>A0A6B0UU13_IXORI</name>
<reference evidence="13" key="1">
    <citation type="submission" date="2019-12" db="EMBL/GenBank/DDBJ databases">
        <title>An insight into the sialome of adult female Ixodes ricinus ticks feeding for 6 days.</title>
        <authorList>
            <person name="Perner J."/>
            <person name="Ribeiro J.M.C."/>
        </authorList>
    </citation>
    <scope>NUCLEOTIDE SEQUENCE</scope>
    <source>
        <strain evidence="13">Semi-engorged</strain>
        <tissue evidence="13">Salivary glands</tissue>
    </source>
</reference>
<dbReference type="GO" id="GO:0005886">
    <property type="term" value="C:plasma membrane"/>
    <property type="evidence" value="ECO:0007669"/>
    <property type="project" value="UniProtKB-SubCell"/>
</dbReference>
<dbReference type="GO" id="GO:0015293">
    <property type="term" value="F:symporter activity"/>
    <property type="evidence" value="ECO:0007669"/>
    <property type="project" value="TreeGrafter"/>
</dbReference>
<organism evidence="13">
    <name type="scientific">Ixodes ricinus</name>
    <name type="common">Common tick</name>
    <name type="synonym">Acarus ricinus</name>
    <dbReference type="NCBI Taxonomy" id="34613"/>
    <lineage>
        <taxon>Eukaryota</taxon>
        <taxon>Metazoa</taxon>
        <taxon>Ecdysozoa</taxon>
        <taxon>Arthropoda</taxon>
        <taxon>Chelicerata</taxon>
        <taxon>Arachnida</taxon>
        <taxon>Acari</taxon>
        <taxon>Parasitiformes</taxon>
        <taxon>Ixodida</taxon>
        <taxon>Ixodoidea</taxon>
        <taxon>Ixodidae</taxon>
        <taxon>Ixodinae</taxon>
        <taxon>Ixodes</taxon>
    </lineage>
</organism>
<keyword evidence="4" id="KW-1003">Cell membrane</keyword>
<keyword evidence="6 12" id="KW-1133">Transmembrane helix</keyword>
<evidence type="ECO:0000256" key="10">
    <source>
        <dbReference type="ARBA" id="ARBA00023201"/>
    </source>
</evidence>
<evidence type="ECO:0000256" key="6">
    <source>
        <dbReference type="ARBA" id="ARBA00022989"/>
    </source>
</evidence>
<dbReference type="InterPro" id="IPR038377">
    <property type="entry name" value="Na/Glc_symporter_sf"/>
</dbReference>
<evidence type="ECO:0000256" key="3">
    <source>
        <dbReference type="ARBA" id="ARBA00022448"/>
    </source>
</evidence>
<comment type="subcellular location">
    <subcellularLocation>
        <location evidence="1">Cell membrane</location>
        <topology evidence="1">Multi-pass membrane protein</topology>
    </subcellularLocation>
</comment>
<dbReference type="EMBL" id="GIFC01011062">
    <property type="protein sequence ID" value="MXU93145.1"/>
    <property type="molecule type" value="Transcribed_RNA"/>
</dbReference>
<dbReference type="InterPro" id="IPR001734">
    <property type="entry name" value="Na/solute_symporter"/>
</dbReference>
<dbReference type="Pfam" id="PF00474">
    <property type="entry name" value="SSF"/>
    <property type="match status" value="1"/>
</dbReference>
<feature type="transmembrane region" description="Helical" evidence="12">
    <location>
        <begin position="78"/>
        <end position="101"/>
    </location>
</feature>
<accession>A0A6B0UU13</accession>
<protein>
    <submittedName>
        <fullName evidence="13">Putative sodium-dependent multivitamin transporter</fullName>
    </submittedName>
</protein>
<comment type="similarity">
    <text evidence="2 11">Belongs to the sodium:solute symporter (SSF) (TC 2.A.21) family.</text>
</comment>
<sequence length="142" mass="15859">MSFAVEYAVFTVVMLANLGLGLYFALFKRLRDQSTGELFLGNRTLKTIPLALSVFASTISSVSVVAITGHFYAYGFHFAWGAVAAFLVLPVSFLVIIPVLYRLKVTSIFELWHSLDTSTPTDFTLLGVQWLHSWYCQYLSSS</sequence>
<keyword evidence="8" id="KW-0406">Ion transport</keyword>
<evidence type="ECO:0000256" key="9">
    <source>
        <dbReference type="ARBA" id="ARBA00023136"/>
    </source>
</evidence>
<dbReference type="PANTHER" id="PTHR42985">
    <property type="entry name" value="SODIUM-COUPLED MONOCARBOXYLATE TRANSPORTER"/>
    <property type="match status" value="1"/>
</dbReference>
<keyword evidence="3" id="KW-0813">Transport</keyword>
<evidence type="ECO:0000256" key="7">
    <source>
        <dbReference type="ARBA" id="ARBA00023053"/>
    </source>
</evidence>
<evidence type="ECO:0000256" key="8">
    <source>
        <dbReference type="ARBA" id="ARBA00023065"/>
    </source>
</evidence>
<evidence type="ECO:0000256" key="5">
    <source>
        <dbReference type="ARBA" id="ARBA00022692"/>
    </source>
</evidence>
<dbReference type="PROSITE" id="PS50283">
    <property type="entry name" value="NA_SOLUT_SYMP_3"/>
    <property type="match status" value="1"/>
</dbReference>
<keyword evidence="7" id="KW-0915">Sodium</keyword>
<evidence type="ECO:0000256" key="4">
    <source>
        <dbReference type="ARBA" id="ARBA00022475"/>
    </source>
</evidence>
<keyword evidence="10" id="KW-0739">Sodium transport</keyword>
<dbReference type="InterPro" id="IPR051163">
    <property type="entry name" value="Sodium:Solute_Symporter_SSF"/>
</dbReference>
<evidence type="ECO:0000313" key="13">
    <source>
        <dbReference type="EMBL" id="MXU93145.1"/>
    </source>
</evidence>
<dbReference type="GO" id="GO:0006814">
    <property type="term" value="P:sodium ion transport"/>
    <property type="evidence" value="ECO:0007669"/>
    <property type="project" value="UniProtKB-KW"/>
</dbReference>
<keyword evidence="5 12" id="KW-0812">Transmembrane</keyword>
<evidence type="ECO:0000256" key="12">
    <source>
        <dbReference type="SAM" id="Phobius"/>
    </source>
</evidence>
<feature type="transmembrane region" description="Helical" evidence="12">
    <location>
        <begin position="48"/>
        <end position="72"/>
    </location>
</feature>
<proteinExistence type="inferred from homology"/>
<dbReference type="PANTHER" id="PTHR42985:SF40">
    <property type="entry name" value="LD47995P-RELATED"/>
    <property type="match status" value="1"/>
</dbReference>
<evidence type="ECO:0000256" key="2">
    <source>
        <dbReference type="ARBA" id="ARBA00006434"/>
    </source>
</evidence>
<dbReference type="AlphaFoldDB" id="A0A6B0UU13"/>
<evidence type="ECO:0000256" key="1">
    <source>
        <dbReference type="ARBA" id="ARBA00004651"/>
    </source>
</evidence>